<dbReference type="AlphaFoldDB" id="A0A2D2PZR3"/>
<keyword evidence="11" id="KW-0282">Flagellum</keyword>
<dbReference type="GO" id="GO:0042941">
    <property type="term" value="P:D-alanine transmembrane transport"/>
    <property type="evidence" value="ECO:0007669"/>
    <property type="project" value="TreeGrafter"/>
</dbReference>
<keyword evidence="3" id="KW-1003">Cell membrane</keyword>
<dbReference type="RefSeq" id="WP_099798082.1">
    <property type="nucleotide sequence ID" value="NZ_CP018092.1"/>
</dbReference>
<name>A0A2D2PZR3_PARLV</name>
<feature type="transmembrane region" description="Helical" evidence="10">
    <location>
        <begin position="73"/>
        <end position="98"/>
    </location>
</feature>
<comment type="subcellular location">
    <subcellularLocation>
        <location evidence="1">Cell membrane</location>
        <topology evidence="1">Multi-pass membrane protein</topology>
    </subcellularLocation>
</comment>
<evidence type="ECO:0000256" key="9">
    <source>
        <dbReference type="ARBA" id="ARBA00037998"/>
    </source>
</evidence>
<keyword evidence="7 10" id="KW-1133">Transmembrane helix</keyword>
<feature type="transmembrane region" description="Helical" evidence="10">
    <location>
        <begin position="208"/>
        <end position="227"/>
    </location>
</feature>
<keyword evidence="6" id="KW-0029">Amino-acid transport</keyword>
<dbReference type="InterPro" id="IPR001851">
    <property type="entry name" value="ABC_transp_permease"/>
</dbReference>
<proteinExistence type="inferred from homology"/>
<organism evidence="11 12">
    <name type="scientific">Parathermosynechococcus lividus PCC 6715</name>
    <dbReference type="NCBI Taxonomy" id="1917166"/>
    <lineage>
        <taxon>Bacteria</taxon>
        <taxon>Bacillati</taxon>
        <taxon>Cyanobacteriota</taxon>
        <taxon>Cyanophyceae</taxon>
        <taxon>Acaryochloridales</taxon>
        <taxon>Thermosynechococcaceae</taxon>
        <taxon>Parathermosynechococcus</taxon>
    </lineage>
</organism>
<keyword evidence="11" id="KW-0966">Cell projection</keyword>
<keyword evidence="8 10" id="KW-0472">Membrane</keyword>
<evidence type="ECO:0000256" key="5">
    <source>
        <dbReference type="ARBA" id="ARBA00022692"/>
    </source>
</evidence>
<dbReference type="CDD" id="cd06582">
    <property type="entry name" value="TM_PBP1_LivH_like"/>
    <property type="match status" value="1"/>
</dbReference>
<dbReference type="PANTHER" id="PTHR11795:SF371">
    <property type="entry name" value="HIGH-AFFINITY BRANCHED-CHAIN AMINO ACID TRANSPORT SYSTEM PERMEASE PROTEIN LIVH"/>
    <property type="match status" value="1"/>
</dbReference>
<dbReference type="Proteomes" id="UP000231057">
    <property type="component" value="Chromosome"/>
</dbReference>
<feature type="transmembrane region" description="Helical" evidence="10">
    <location>
        <begin position="12"/>
        <end position="35"/>
    </location>
</feature>
<evidence type="ECO:0000256" key="7">
    <source>
        <dbReference type="ARBA" id="ARBA00022989"/>
    </source>
</evidence>
<evidence type="ECO:0000256" key="6">
    <source>
        <dbReference type="ARBA" id="ARBA00022970"/>
    </source>
</evidence>
<evidence type="ECO:0000256" key="4">
    <source>
        <dbReference type="ARBA" id="ARBA00022519"/>
    </source>
</evidence>
<keyword evidence="5 10" id="KW-0812">Transmembrane</keyword>
<evidence type="ECO:0000313" key="11">
    <source>
        <dbReference type="EMBL" id="ATS17746.1"/>
    </source>
</evidence>
<comment type="similarity">
    <text evidence="9">Belongs to the binding-protein-dependent transport system permease family. LivHM subfamily.</text>
</comment>
<dbReference type="KEGG" id="slw:BRW62_02160"/>
<dbReference type="GO" id="GO:0005886">
    <property type="term" value="C:plasma membrane"/>
    <property type="evidence" value="ECO:0007669"/>
    <property type="project" value="UniProtKB-SubCell"/>
</dbReference>
<reference evidence="11 12" key="1">
    <citation type="submission" date="2016-11" db="EMBL/GenBank/DDBJ databases">
        <title>Complete genome sequence of thermophilic cyanobacteria strain Synechococcus sp. PCC6715.</title>
        <authorList>
            <person name="Tang J."/>
            <person name="Daroch M."/>
            <person name="Liang Y."/>
            <person name="Jiang D."/>
            <person name="Shah M."/>
        </authorList>
    </citation>
    <scope>NUCLEOTIDE SEQUENCE [LARGE SCALE GENOMIC DNA]</scope>
    <source>
        <strain evidence="11 12">PCC 6715</strain>
    </source>
</reference>
<dbReference type="GO" id="GO:0015188">
    <property type="term" value="F:L-isoleucine transmembrane transporter activity"/>
    <property type="evidence" value="ECO:0007669"/>
    <property type="project" value="TreeGrafter"/>
</dbReference>
<gene>
    <name evidence="11" type="ORF">BRW62_02160</name>
</gene>
<dbReference type="GO" id="GO:0005304">
    <property type="term" value="F:L-valine transmembrane transporter activity"/>
    <property type="evidence" value="ECO:0007669"/>
    <property type="project" value="TreeGrafter"/>
</dbReference>
<dbReference type="GO" id="GO:0015192">
    <property type="term" value="F:L-phenylalanine transmembrane transporter activity"/>
    <property type="evidence" value="ECO:0007669"/>
    <property type="project" value="TreeGrafter"/>
</dbReference>
<evidence type="ECO:0000256" key="3">
    <source>
        <dbReference type="ARBA" id="ARBA00022475"/>
    </source>
</evidence>
<accession>A0A2D2PZR3</accession>
<dbReference type="PANTHER" id="PTHR11795">
    <property type="entry name" value="BRANCHED-CHAIN AMINO ACID TRANSPORT SYSTEM PERMEASE PROTEIN LIVH"/>
    <property type="match status" value="1"/>
</dbReference>
<evidence type="ECO:0000256" key="2">
    <source>
        <dbReference type="ARBA" id="ARBA00022448"/>
    </source>
</evidence>
<evidence type="ECO:0000313" key="12">
    <source>
        <dbReference type="Proteomes" id="UP000231057"/>
    </source>
</evidence>
<dbReference type="GO" id="GO:0015190">
    <property type="term" value="F:L-leucine transmembrane transporter activity"/>
    <property type="evidence" value="ECO:0007669"/>
    <property type="project" value="TreeGrafter"/>
</dbReference>
<reference evidence="12" key="2">
    <citation type="journal article" date="2022" name="Front. Microbiol.">
        <title>Comparative Genomic Analysis Revealed Distinct Molecular Components and Organization of CO2-Concentrating Mechanism in Thermophilic Cyanobacteria.</title>
        <authorList>
            <person name="Tang J."/>
            <person name="Zhou H."/>
            <person name="Yao D."/>
            <person name="Riaz S."/>
            <person name="You D."/>
            <person name="Klepacz-Smolka A."/>
            <person name="Daroch M."/>
        </authorList>
    </citation>
    <scope>NUCLEOTIDE SEQUENCE [LARGE SCALE GENOMIC DNA]</scope>
    <source>
        <strain evidence="12">PCC 6715</strain>
    </source>
</reference>
<evidence type="ECO:0000256" key="1">
    <source>
        <dbReference type="ARBA" id="ARBA00004651"/>
    </source>
</evidence>
<dbReference type="Pfam" id="PF02653">
    <property type="entry name" value="BPD_transp_2"/>
    <property type="match status" value="1"/>
</dbReference>
<dbReference type="OrthoDB" id="9807115at2"/>
<keyword evidence="11" id="KW-0969">Cilium</keyword>
<feature type="transmembrane region" description="Helical" evidence="10">
    <location>
        <begin position="247"/>
        <end position="273"/>
    </location>
</feature>
<keyword evidence="12" id="KW-1185">Reference proteome</keyword>
<dbReference type="InterPro" id="IPR052157">
    <property type="entry name" value="BCAA_transport_permease"/>
</dbReference>
<evidence type="ECO:0000256" key="8">
    <source>
        <dbReference type="ARBA" id="ARBA00023136"/>
    </source>
</evidence>
<dbReference type="GO" id="GO:0015808">
    <property type="term" value="P:L-alanine transport"/>
    <property type="evidence" value="ECO:0007669"/>
    <property type="project" value="TreeGrafter"/>
</dbReference>
<feature type="transmembrane region" description="Helical" evidence="10">
    <location>
        <begin position="160"/>
        <end position="179"/>
    </location>
</feature>
<sequence>MVIPSLQLVVDGLATGSVYAIFALGYTLVFSILGIINFAHGALFAVGAYITYALLGGRFGFNGILANWQLPIALPFAAALILSSLLCGLLGVAIEWGVFRPLRQQRADTLLTVVASLGVAVLLTNLIQYLVGAEVYTYPDQLYGALPLTLRLGELSLRSSQFVILSVSLVLMVALTYWVNYTRLGKALQAVAENPLAATLVGIDGDRIITLTFFVSSALAAVAGTLVASSVSITGPQFGVTFGLKGLAVIVLGGLGSLPGTMLAGFLIGLIEAMIPAAASGFRDAVAFGILFLILLLRPQGLLGRPPIEKV</sequence>
<keyword evidence="4" id="KW-0997">Cell inner membrane</keyword>
<keyword evidence="2" id="KW-0813">Transport</keyword>
<dbReference type="EMBL" id="CP018092">
    <property type="protein sequence ID" value="ATS17746.1"/>
    <property type="molecule type" value="Genomic_DNA"/>
</dbReference>
<feature type="transmembrane region" description="Helical" evidence="10">
    <location>
        <begin position="110"/>
        <end position="131"/>
    </location>
</feature>
<feature type="transmembrane region" description="Helical" evidence="10">
    <location>
        <begin position="42"/>
        <end position="61"/>
    </location>
</feature>
<protein>
    <submittedName>
        <fullName evidence="11">Flagellar biosynthesis protein FlgM</fullName>
    </submittedName>
</protein>
<feature type="transmembrane region" description="Helical" evidence="10">
    <location>
        <begin position="285"/>
        <end position="303"/>
    </location>
</feature>
<evidence type="ECO:0000256" key="10">
    <source>
        <dbReference type="SAM" id="Phobius"/>
    </source>
</evidence>
<dbReference type="GO" id="GO:1903806">
    <property type="term" value="P:L-isoleucine import across plasma membrane"/>
    <property type="evidence" value="ECO:0007669"/>
    <property type="project" value="TreeGrafter"/>
</dbReference>